<dbReference type="InterPro" id="IPR015943">
    <property type="entry name" value="WD40/YVTN_repeat-like_dom_sf"/>
</dbReference>
<organism evidence="3 4">
    <name type="scientific">Candidatus Arsenophonus lipoptenae</name>
    <dbReference type="NCBI Taxonomy" id="634113"/>
    <lineage>
        <taxon>Bacteria</taxon>
        <taxon>Pseudomonadati</taxon>
        <taxon>Pseudomonadota</taxon>
        <taxon>Gammaproteobacteria</taxon>
        <taxon>Enterobacterales</taxon>
        <taxon>Morganellaceae</taxon>
        <taxon>Arsenophonus</taxon>
    </lineage>
</organism>
<dbReference type="STRING" id="634113.AUT07_00271"/>
<dbReference type="InterPro" id="IPR019405">
    <property type="entry name" value="Lactonase_7-beta_prop"/>
</dbReference>
<evidence type="ECO:0000256" key="1">
    <source>
        <dbReference type="ARBA" id="ARBA00005564"/>
    </source>
</evidence>
<dbReference type="InterPro" id="IPR050282">
    <property type="entry name" value="Cycloisomerase_2"/>
</dbReference>
<gene>
    <name evidence="3" type="primary">pgl</name>
    <name evidence="3" type="ORF">AUT07_00271</name>
</gene>
<evidence type="ECO:0000313" key="4">
    <source>
        <dbReference type="Proteomes" id="UP000069926"/>
    </source>
</evidence>
<dbReference type="GO" id="GO:0006006">
    <property type="term" value="P:glucose metabolic process"/>
    <property type="evidence" value="ECO:0007669"/>
    <property type="project" value="UniProtKB-KW"/>
</dbReference>
<reference evidence="3 4" key="1">
    <citation type="submission" date="2016-01" db="EMBL/GenBank/DDBJ databases">
        <title>Genome sequence of Ca. Arsenophonus lipopteni, the exclusive symbiont of a blood sucking fly Lipoptena cervi (Diptera: Hippoboscidae).</title>
        <authorList>
            <person name="Novakova E."/>
            <person name="Hypsa V."/>
            <person name="Nguyen P."/>
            <person name="Husnik F."/>
            <person name="Darby A.C."/>
        </authorList>
    </citation>
    <scope>NUCLEOTIDE SEQUENCE [LARGE SCALE GENOMIC DNA]</scope>
    <source>
        <strain evidence="3 4">CB</strain>
    </source>
</reference>
<evidence type="ECO:0000313" key="3">
    <source>
        <dbReference type="EMBL" id="AMA64853.1"/>
    </source>
</evidence>
<accession>A0A0X9WAE5</accession>
<evidence type="ECO:0000256" key="2">
    <source>
        <dbReference type="ARBA" id="ARBA00022526"/>
    </source>
</evidence>
<comment type="similarity">
    <text evidence="1">Belongs to the cycloisomerase 2 family.</text>
</comment>
<dbReference type="EMBL" id="CP013920">
    <property type="protein sequence ID" value="AMA64853.1"/>
    <property type="molecule type" value="Genomic_DNA"/>
</dbReference>
<dbReference type="OrthoDB" id="9790815at2"/>
<dbReference type="Proteomes" id="UP000069926">
    <property type="component" value="Chromosome"/>
</dbReference>
<keyword evidence="2" id="KW-0313">Glucose metabolism</keyword>
<keyword evidence="3" id="KW-0378">Hydrolase</keyword>
<dbReference type="KEGG" id="asy:AUT07_00271"/>
<dbReference type="InterPro" id="IPR011045">
    <property type="entry name" value="N2O_reductase_N"/>
</dbReference>
<dbReference type="NCBIfam" id="NF008258">
    <property type="entry name" value="PRK11028.1"/>
    <property type="match status" value="1"/>
</dbReference>
<protein>
    <submittedName>
        <fullName evidence="3">6-phosphogluconolactonase</fullName>
        <ecNumber evidence="3">3.1.1.31</ecNumber>
    </submittedName>
</protein>
<keyword evidence="2" id="KW-0119">Carbohydrate metabolism</keyword>
<dbReference type="GO" id="GO:0017057">
    <property type="term" value="F:6-phosphogluconolactonase activity"/>
    <property type="evidence" value="ECO:0007669"/>
    <property type="project" value="UniProtKB-EC"/>
</dbReference>
<dbReference type="AlphaFoldDB" id="A0A0X9WAE5"/>
<sequence>MKQVVYISNAKSKQIHVWRINEQGKLTFLQNLTVPGEVQPMKISQDGNHLYVGIRPNSAIITYLIAVDGTLIQEKITDLPGIPTHIEIDKYNRLLFIPSYHQGNLSVLPINQYGIPEPAIQVINDLKNPHGSIVSFDNLHLFVSCLGEDYIRIYTISNDGYLNEKIANRLFTKNGSGPRHLIFSPNQATLYCLNELNATIILYSAFEPYKKLKIYNILPNELKCNPWASDIHITKNGKYLYASERSTSIIRHFKIINNGFELLPMDYYITEYQPRSFTIDQTNNFLIVAGQKSNHVIVYKIHKITGVLQALDRYKVGNEPSWITTHLIQ</sequence>
<dbReference type="Gene3D" id="2.130.10.10">
    <property type="entry name" value="YVTN repeat-like/Quinoprotein amine dehydrogenase"/>
    <property type="match status" value="1"/>
</dbReference>
<dbReference type="Pfam" id="PF10282">
    <property type="entry name" value="Lactonase"/>
    <property type="match status" value="1"/>
</dbReference>
<dbReference type="EC" id="3.1.1.31" evidence="3"/>
<dbReference type="GO" id="GO:0005829">
    <property type="term" value="C:cytosol"/>
    <property type="evidence" value="ECO:0007669"/>
    <property type="project" value="TreeGrafter"/>
</dbReference>
<dbReference type="PANTHER" id="PTHR30344">
    <property type="entry name" value="6-PHOSPHOGLUCONOLACTONASE-RELATED"/>
    <property type="match status" value="1"/>
</dbReference>
<dbReference type="SUPFAM" id="SSF50974">
    <property type="entry name" value="Nitrous oxide reductase, N-terminal domain"/>
    <property type="match status" value="1"/>
</dbReference>
<dbReference type="PATRIC" id="fig|634113.3.peg.262"/>
<keyword evidence="4" id="KW-1185">Reference proteome</keyword>
<dbReference type="RefSeq" id="WP_066283171.1">
    <property type="nucleotide sequence ID" value="NZ_CP013920.1"/>
</dbReference>
<name>A0A0X9WAE5_9GAMM</name>
<proteinExistence type="inferred from homology"/>
<dbReference type="PANTHER" id="PTHR30344:SF1">
    <property type="entry name" value="6-PHOSPHOGLUCONOLACTONASE"/>
    <property type="match status" value="1"/>
</dbReference>